<dbReference type="Proteomes" id="UP001062846">
    <property type="component" value="Chromosome 11"/>
</dbReference>
<sequence>MEKSINRNGKFLNPTVTPGKGAMLDMYVCGYVCMPAMAVLLLQRPQLEGLLLFYFCFDKLNLECIELFTTLTKHTDKMEAFQIPIDDDIFGVEVYAQLQKVDMEYICHMKEVSATCIMLYIRQLYSGIKVSNMDTRFAFVNHCSLSENYKTSEASKPGMLASRLEDVKNDQLLLVPCNIG</sequence>
<proteinExistence type="predicted"/>
<comment type="caution">
    <text evidence="1">The sequence shown here is derived from an EMBL/GenBank/DDBJ whole genome shotgun (WGS) entry which is preliminary data.</text>
</comment>
<evidence type="ECO:0000313" key="2">
    <source>
        <dbReference type="Proteomes" id="UP001062846"/>
    </source>
</evidence>
<name>A0ACC0LPT0_RHOML</name>
<organism evidence="1 2">
    <name type="scientific">Rhododendron molle</name>
    <name type="common">Chinese azalea</name>
    <name type="synonym">Azalea mollis</name>
    <dbReference type="NCBI Taxonomy" id="49168"/>
    <lineage>
        <taxon>Eukaryota</taxon>
        <taxon>Viridiplantae</taxon>
        <taxon>Streptophyta</taxon>
        <taxon>Embryophyta</taxon>
        <taxon>Tracheophyta</taxon>
        <taxon>Spermatophyta</taxon>
        <taxon>Magnoliopsida</taxon>
        <taxon>eudicotyledons</taxon>
        <taxon>Gunneridae</taxon>
        <taxon>Pentapetalae</taxon>
        <taxon>asterids</taxon>
        <taxon>Ericales</taxon>
        <taxon>Ericaceae</taxon>
        <taxon>Ericoideae</taxon>
        <taxon>Rhodoreae</taxon>
        <taxon>Rhododendron</taxon>
    </lineage>
</organism>
<reference evidence="1" key="1">
    <citation type="submission" date="2022-02" db="EMBL/GenBank/DDBJ databases">
        <title>Plant Genome Project.</title>
        <authorList>
            <person name="Zhang R.-G."/>
        </authorList>
    </citation>
    <scope>NUCLEOTIDE SEQUENCE</scope>
    <source>
        <strain evidence="1">AT1</strain>
    </source>
</reference>
<keyword evidence="2" id="KW-1185">Reference proteome</keyword>
<evidence type="ECO:0000313" key="1">
    <source>
        <dbReference type="EMBL" id="KAI8530572.1"/>
    </source>
</evidence>
<protein>
    <submittedName>
        <fullName evidence="1">Uncharacterized protein</fullName>
    </submittedName>
</protein>
<dbReference type="EMBL" id="CM046398">
    <property type="protein sequence ID" value="KAI8530572.1"/>
    <property type="molecule type" value="Genomic_DNA"/>
</dbReference>
<accession>A0ACC0LPT0</accession>
<gene>
    <name evidence="1" type="ORF">RHMOL_Rhmol11G0070100</name>
</gene>